<dbReference type="Proteomes" id="UP000005439">
    <property type="component" value="Chromosome"/>
</dbReference>
<gene>
    <name evidence="6" type="ordered locus">Sulac_2723</name>
</gene>
<dbReference type="HOGENOM" id="CLU_060471_2_0_9"/>
<dbReference type="NCBIfam" id="TIGR00567">
    <property type="entry name" value="3mg"/>
    <property type="match status" value="1"/>
</dbReference>
<protein>
    <recommendedName>
        <fullName evidence="5">Putative 3-methyladenine DNA glycosylase</fullName>
        <ecNumber evidence="5">3.2.2.-</ecNumber>
    </recommendedName>
</protein>
<dbReference type="InterPro" id="IPR003180">
    <property type="entry name" value="MPG"/>
</dbReference>
<dbReference type="SUPFAM" id="SSF50486">
    <property type="entry name" value="FMT C-terminal domain-like"/>
    <property type="match status" value="1"/>
</dbReference>
<dbReference type="HAMAP" id="MF_00527">
    <property type="entry name" value="3MGH"/>
    <property type="match status" value="1"/>
</dbReference>
<dbReference type="GO" id="GO:0003905">
    <property type="term" value="F:alkylbase DNA N-glycosylase activity"/>
    <property type="evidence" value="ECO:0007669"/>
    <property type="project" value="InterPro"/>
</dbReference>
<dbReference type="Pfam" id="PF02245">
    <property type="entry name" value="Pur_DNA_glyco"/>
    <property type="match status" value="1"/>
</dbReference>
<dbReference type="CDD" id="cd00540">
    <property type="entry name" value="AAG"/>
    <property type="match status" value="1"/>
</dbReference>
<keyword evidence="3 5" id="KW-0378">Hydrolase</keyword>
<proteinExistence type="inferred from homology"/>
<dbReference type="STRING" id="679936.Sulac_2723"/>
<keyword evidence="7" id="KW-1185">Reference proteome</keyword>
<dbReference type="GO" id="GO:0003677">
    <property type="term" value="F:DNA binding"/>
    <property type="evidence" value="ECO:0007669"/>
    <property type="project" value="InterPro"/>
</dbReference>
<comment type="similarity">
    <text evidence="1 5">Belongs to the DNA glycosylase MPG family.</text>
</comment>
<evidence type="ECO:0000256" key="5">
    <source>
        <dbReference type="HAMAP-Rule" id="MF_00527"/>
    </source>
</evidence>
<dbReference type="EMBL" id="CP003179">
    <property type="protein sequence ID" value="AEW06185.1"/>
    <property type="molecule type" value="Genomic_DNA"/>
</dbReference>
<reference evidence="7" key="1">
    <citation type="submission" date="2011-12" db="EMBL/GenBank/DDBJ databases">
        <title>The complete genome of chromosome of Sulfobacillus acidophilus DSM 10332.</title>
        <authorList>
            <person name="Lucas S."/>
            <person name="Han J."/>
            <person name="Lapidus A."/>
            <person name="Bruce D."/>
            <person name="Goodwin L."/>
            <person name="Pitluck S."/>
            <person name="Peters L."/>
            <person name="Kyrpides N."/>
            <person name="Mavromatis K."/>
            <person name="Ivanova N."/>
            <person name="Mikhailova N."/>
            <person name="Chertkov O."/>
            <person name="Saunders E."/>
            <person name="Detter J.C."/>
            <person name="Tapia R."/>
            <person name="Han C."/>
            <person name="Land M."/>
            <person name="Hauser L."/>
            <person name="Markowitz V."/>
            <person name="Cheng J.-F."/>
            <person name="Hugenholtz P."/>
            <person name="Woyke T."/>
            <person name="Wu D."/>
            <person name="Pukall R."/>
            <person name="Gehrich-Schroeter G."/>
            <person name="Schneider S."/>
            <person name="Klenk H.-P."/>
            <person name="Eisen J.A."/>
        </authorList>
    </citation>
    <scope>NUCLEOTIDE SEQUENCE [LARGE SCALE GENOMIC DNA]</scope>
    <source>
        <strain evidence="7">ATCC 700253 / DSM 10332 / NAL</strain>
    </source>
</reference>
<accession>G8TXX9</accession>
<evidence type="ECO:0000256" key="3">
    <source>
        <dbReference type="ARBA" id="ARBA00022801"/>
    </source>
</evidence>
<dbReference type="InterPro" id="IPR036995">
    <property type="entry name" value="MPG_sf"/>
</dbReference>
<keyword evidence="2 5" id="KW-0227">DNA damage</keyword>
<sequence>MIPVTPTDLDQPTERLAMALLDWVVVKDTPEGRRVGRIVECEMYQGPHDRAAHSYGGRRTERTAVMFGPPGYAYVYLIYGMYHCLNVVSGPPGAPEAILIRALEPLGDWPEAQTPRQRDRLLAGPGKLCRALGIDRRYYGHPLWQPPLWLARPDTPWPSYQIARGPRIHVDYAGEAAEWPWRFWIGGHPAVSVKSVPAFLTGPQTESTPRR</sequence>
<evidence type="ECO:0000256" key="4">
    <source>
        <dbReference type="ARBA" id="ARBA00023204"/>
    </source>
</evidence>
<dbReference type="AlphaFoldDB" id="G8TXX9"/>
<evidence type="ECO:0000256" key="2">
    <source>
        <dbReference type="ARBA" id="ARBA00022763"/>
    </source>
</evidence>
<dbReference type="FunFam" id="3.10.300.10:FF:000001">
    <property type="entry name" value="Putative 3-methyladenine DNA glycosylase"/>
    <property type="match status" value="1"/>
</dbReference>
<evidence type="ECO:0000313" key="6">
    <source>
        <dbReference type="EMBL" id="AEW06185.1"/>
    </source>
</evidence>
<evidence type="ECO:0000256" key="1">
    <source>
        <dbReference type="ARBA" id="ARBA00009232"/>
    </source>
</evidence>
<dbReference type="Gene3D" id="3.10.300.10">
    <property type="entry name" value="Methylpurine-DNA glycosylase (MPG)"/>
    <property type="match status" value="1"/>
</dbReference>
<keyword evidence="4 5" id="KW-0234">DNA repair</keyword>
<keyword evidence="6" id="KW-0326">Glycosidase</keyword>
<dbReference type="GO" id="GO:0006284">
    <property type="term" value="P:base-excision repair"/>
    <property type="evidence" value="ECO:0007669"/>
    <property type="project" value="InterPro"/>
</dbReference>
<organism evidence="6 7">
    <name type="scientific">Sulfobacillus acidophilus (strain ATCC 700253 / DSM 10332 / NAL)</name>
    <dbReference type="NCBI Taxonomy" id="679936"/>
    <lineage>
        <taxon>Bacteria</taxon>
        <taxon>Bacillati</taxon>
        <taxon>Bacillota</taxon>
        <taxon>Clostridia</taxon>
        <taxon>Eubacteriales</taxon>
        <taxon>Clostridiales Family XVII. Incertae Sedis</taxon>
        <taxon>Sulfobacillus</taxon>
    </lineage>
</organism>
<reference evidence="6 7" key="2">
    <citation type="journal article" date="2012" name="Stand. Genomic Sci.">
        <title>Complete genome sequence of the moderately thermophilic mineral-sulfide-oxidizing firmicute Sulfobacillus acidophilus type strain (NAL(T)).</title>
        <authorList>
            <person name="Anderson I."/>
            <person name="Chertkov O."/>
            <person name="Chen A."/>
            <person name="Saunders E."/>
            <person name="Lapidus A."/>
            <person name="Nolan M."/>
            <person name="Lucas S."/>
            <person name="Hammon N."/>
            <person name="Deshpande S."/>
            <person name="Cheng J.F."/>
            <person name="Han C."/>
            <person name="Tapia R."/>
            <person name="Goodwin L.A."/>
            <person name="Pitluck S."/>
            <person name="Liolios K."/>
            <person name="Pagani I."/>
            <person name="Ivanova N."/>
            <person name="Mikhailova N."/>
            <person name="Pati A."/>
            <person name="Palaniappan K."/>
            <person name="Land M."/>
            <person name="Pan C."/>
            <person name="Rohde M."/>
            <person name="Pukall R."/>
            <person name="Goker M."/>
            <person name="Detter J.C."/>
            <person name="Woyke T."/>
            <person name="Bristow J."/>
            <person name="Eisen J.A."/>
            <person name="Markowitz V."/>
            <person name="Hugenholtz P."/>
            <person name="Kyrpides N.C."/>
            <person name="Klenk H.P."/>
            <person name="Mavromatis K."/>
        </authorList>
    </citation>
    <scope>NUCLEOTIDE SEQUENCE [LARGE SCALE GENOMIC DNA]</scope>
    <source>
        <strain evidence="7">ATCC 700253 / DSM 10332 / NAL</strain>
    </source>
</reference>
<evidence type="ECO:0000313" key="7">
    <source>
        <dbReference type="Proteomes" id="UP000005439"/>
    </source>
</evidence>
<dbReference type="PANTHER" id="PTHR10429">
    <property type="entry name" value="DNA-3-METHYLADENINE GLYCOSYLASE"/>
    <property type="match status" value="1"/>
</dbReference>
<dbReference type="EC" id="3.2.2.-" evidence="5"/>
<name>G8TXX9_SULAD</name>
<dbReference type="InterPro" id="IPR011034">
    <property type="entry name" value="Formyl_transferase-like_C_sf"/>
</dbReference>
<dbReference type="PANTHER" id="PTHR10429:SF0">
    <property type="entry name" value="DNA-3-METHYLADENINE GLYCOSYLASE"/>
    <property type="match status" value="1"/>
</dbReference>
<dbReference type="KEGG" id="sap:Sulac_2723"/>